<gene>
    <name evidence="2" type="ORF">F383_37663</name>
</gene>
<name>A0A0B0MHN8_GOSAR</name>
<dbReference type="AlphaFoldDB" id="A0A0B0MHN8"/>
<keyword evidence="3" id="KW-1185">Reference proteome</keyword>
<evidence type="ECO:0000256" key="1">
    <source>
        <dbReference type="SAM" id="MobiDB-lite"/>
    </source>
</evidence>
<protein>
    <submittedName>
        <fullName evidence="2">Uncharacterized protein</fullName>
    </submittedName>
</protein>
<comment type="caution">
    <text evidence="2">The sequence shown here is derived from an EMBL/GenBank/DDBJ whole genome shotgun (WGS) entry which is preliminary data.</text>
</comment>
<evidence type="ECO:0000313" key="3">
    <source>
        <dbReference type="Proteomes" id="UP000032142"/>
    </source>
</evidence>
<sequence length="48" mass="5407">MAVGFDTHTGVRHARAVKPWTTIHGHGTPTHGRKRREQSQTRLCDTIT</sequence>
<feature type="compositionally biased region" description="Low complexity" evidence="1">
    <location>
        <begin position="21"/>
        <end position="30"/>
    </location>
</feature>
<feature type="region of interest" description="Disordered" evidence="1">
    <location>
        <begin position="16"/>
        <end position="48"/>
    </location>
</feature>
<dbReference type="EMBL" id="JRRC01039051">
    <property type="protein sequence ID" value="KHF98415.1"/>
    <property type="molecule type" value="Genomic_DNA"/>
</dbReference>
<organism evidence="2 3">
    <name type="scientific">Gossypium arboreum</name>
    <name type="common">Tree cotton</name>
    <name type="synonym">Gossypium nanking</name>
    <dbReference type="NCBI Taxonomy" id="29729"/>
    <lineage>
        <taxon>Eukaryota</taxon>
        <taxon>Viridiplantae</taxon>
        <taxon>Streptophyta</taxon>
        <taxon>Embryophyta</taxon>
        <taxon>Tracheophyta</taxon>
        <taxon>Spermatophyta</taxon>
        <taxon>Magnoliopsida</taxon>
        <taxon>eudicotyledons</taxon>
        <taxon>Gunneridae</taxon>
        <taxon>Pentapetalae</taxon>
        <taxon>rosids</taxon>
        <taxon>malvids</taxon>
        <taxon>Malvales</taxon>
        <taxon>Malvaceae</taxon>
        <taxon>Malvoideae</taxon>
        <taxon>Gossypium</taxon>
    </lineage>
</organism>
<evidence type="ECO:0000313" key="2">
    <source>
        <dbReference type="EMBL" id="KHF98415.1"/>
    </source>
</evidence>
<dbReference type="Proteomes" id="UP000032142">
    <property type="component" value="Unassembled WGS sequence"/>
</dbReference>
<reference evidence="3" key="1">
    <citation type="submission" date="2014-09" db="EMBL/GenBank/DDBJ databases">
        <authorList>
            <person name="Mudge J."/>
            <person name="Ramaraj T."/>
            <person name="Lindquist I.E."/>
            <person name="Bharti A.K."/>
            <person name="Sundararajan A."/>
            <person name="Cameron C.T."/>
            <person name="Woodward J.E."/>
            <person name="May G.D."/>
            <person name="Brubaker C."/>
            <person name="Broadhvest J."/>
            <person name="Wilkins T.A."/>
        </authorList>
    </citation>
    <scope>NUCLEOTIDE SEQUENCE</scope>
    <source>
        <strain evidence="3">cv. AKA8401</strain>
    </source>
</reference>
<accession>A0A0B0MHN8</accession>
<proteinExistence type="predicted"/>